<organism evidence="1 2">
    <name type="scientific">Exiguobacterium mexicanum</name>
    <dbReference type="NCBI Taxonomy" id="340146"/>
    <lineage>
        <taxon>Bacteria</taxon>
        <taxon>Bacillati</taxon>
        <taxon>Bacillota</taxon>
        <taxon>Bacilli</taxon>
        <taxon>Bacillales</taxon>
        <taxon>Bacillales Family XII. Incertae Sedis</taxon>
        <taxon>Exiguobacterium</taxon>
    </lineage>
</organism>
<name>A0ABT7MMP2_9BACL</name>
<evidence type="ECO:0000313" key="1">
    <source>
        <dbReference type="EMBL" id="MDL5376462.1"/>
    </source>
</evidence>
<protein>
    <submittedName>
        <fullName evidence="1">Dihydropteridine reductase</fullName>
    </submittedName>
</protein>
<dbReference type="EMBL" id="JASWER010000003">
    <property type="protein sequence ID" value="MDL5376462.1"/>
    <property type="molecule type" value="Genomic_DNA"/>
</dbReference>
<dbReference type="InterPro" id="IPR039261">
    <property type="entry name" value="FNR_nucleotide-bd"/>
</dbReference>
<comment type="caution">
    <text evidence="1">The sequence shown here is derived from an EMBL/GenBank/DDBJ whole genome shotgun (WGS) entry which is preliminary data.</text>
</comment>
<proteinExistence type="predicted"/>
<dbReference type="RefSeq" id="WP_214834850.1">
    <property type="nucleotide sequence ID" value="NZ_CP183077.1"/>
</dbReference>
<reference evidence="1 2" key="1">
    <citation type="submission" date="2023-06" db="EMBL/GenBank/DDBJ databases">
        <title>Influencing factors and mechanism of Cr(VI) reduction by facultative anaerobic Exiguobacterium sp. PY14.</title>
        <authorList>
            <person name="Zou L."/>
        </authorList>
    </citation>
    <scope>NUCLEOTIDE SEQUENCE [LARGE SCALE GENOMIC DNA]</scope>
    <source>
        <strain evidence="1 2">PY14</strain>
    </source>
</reference>
<dbReference type="Proteomes" id="UP001230807">
    <property type="component" value="Unassembled WGS sequence"/>
</dbReference>
<accession>A0ABT7MMP2</accession>
<evidence type="ECO:0000313" key="2">
    <source>
        <dbReference type="Proteomes" id="UP001230807"/>
    </source>
</evidence>
<sequence length="170" mass="19429">MQIYWTPIQQVVEEAKDTYTFKLELPAGFTWEEGAHTHFALEGFNKEDRPNRTLIRHMSISTFRPLVLAYLANGEGVPHLHSLNVDSSKEYLFNDVFASTDAFTAEFVDSRPDYYQKVEALAADRNGLFYVVGSDDFLHATIAALRQSGVTPDQIMLDKHDFQFEDFLKA</sequence>
<dbReference type="SUPFAM" id="SSF52343">
    <property type="entry name" value="Ferredoxin reductase-like, C-terminal NADP-linked domain"/>
    <property type="match status" value="1"/>
</dbReference>
<keyword evidence="2" id="KW-1185">Reference proteome</keyword>
<gene>
    <name evidence="1" type="ORF">QR695_05520</name>
</gene>